<protein>
    <submittedName>
        <fullName evidence="2">Uncharacterized protein</fullName>
    </submittedName>
</protein>
<evidence type="ECO:0000313" key="2">
    <source>
        <dbReference type="EMBL" id="SBO96334.1"/>
    </source>
</evidence>
<accession>A0A1M4EC05</accession>
<proteinExistence type="predicted"/>
<gene>
    <name evidence="2" type="ORF">BN4615_P5850</name>
</gene>
<dbReference type="RefSeq" id="WP_263657521.1">
    <property type="nucleotide sequence ID" value="NZ_CP084058.1"/>
</dbReference>
<dbReference type="AlphaFoldDB" id="A0A1M4EC05"/>
<sequence>MAMAERVDEAPRPGEAPNLHGLVEVRGGQVPVECRRAGHG</sequence>
<reference evidence="2" key="1">
    <citation type="submission" date="2016-04" db="EMBL/GenBank/DDBJ databases">
        <authorList>
            <person name="Evans L.H."/>
            <person name="Alamgir A."/>
            <person name="Owens N."/>
            <person name="Weber N.D."/>
            <person name="Virtaneva K."/>
            <person name="Barbian K."/>
            <person name="Babar A."/>
            <person name="Rosenke K."/>
        </authorList>
    </citation>
    <scope>NUCLEOTIDE SEQUENCE</scope>
    <source>
        <strain evidence="2">Nono1</strain>
    </source>
</reference>
<evidence type="ECO:0000256" key="1">
    <source>
        <dbReference type="SAM" id="MobiDB-lite"/>
    </source>
</evidence>
<feature type="region of interest" description="Disordered" evidence="1">
    <location>
        <begin position="1"/>
        <end position="20"/>
    </location>
</feature>
<organism evidence="2">
    <name type="scientific">Nonomuraea gerenzanensis</name>
    <dbReference type="NCBI Taxonomy" id="93944"/>
    <lineage>
        <taxon>Bacteria</taxon>
        <taxon>Bacillati</taxon>
        <taxon>Actinomycetota</taxon>
        <taxon>Actinomycetes</taxon>
        <taxon>Streptosporangiales</taxon>
        <taxon>Streptosporangiaceae</taxon>
        <taxon>Nonomuraea</taxon>
    </lineage>
</organism>
<feature type="compositionally biased region" description="Basic and acidic residues" evidence="1">
    <location>
        <begin position="1"/>
        <end position="12"/>
    </location>
</feature>
<dbReference type="EMBL" id="LT559118">
    <property type="protein sequence ID" value="SBO96334.1"/>
    <property type="molecule type" value="Genomic_DNA"/>
</dbReference>
<name>A0A1M4EC05_9ACTN</name>